<evidence type="ECO:0000256" key="6">
    <source>
        <dbReference type="ARBA" id="ARBA00023134"/>
    </source>
</evidence>
<comment type="caution">
    <text evidence="10">The sequence shown here is derived from an EMBL/GenBank/DDBJ whole genome shotgun (WGS) entry which is preliminary data.</text>
</comment>
<comment type="subcellular location">
    <subcellularLocation>
        <location evidence="8">Cytoplasm</location>
    </subcellularLocation>
</comment>
<dbReference type="InterPro" id="IPR025877">
    <property type="entry name" value="MobA-like_NTP_Trfase"/>
</dbReference>
<sequence>MRMQKMSAVILAGGNSSRMGTPKELLTWREGTFLTELVREVRRGGMDCLVISNYPERLPAEVKQQPGVRITTDLVPSAGPVSGIVTAFRVCQDEMLLVLSCDLPFMDHKQMEKLIAHALEQTEWDVVAAQVDGRLHPLCAVYHRSSQMYWEQALQNNELRLMATLDKLRLCKTPDGLLDSWAVFNANTPEEYELAQNEEKKRKTGER</sequence>
<dbReference type="InterPro" id="IPR029044">
    <property type="entry name" value="Nucleotide-diphossugar_trans"/>
</dbReference>
<dbReference type="GO" id="GO:0006777">
    <property type="term" value="P:Mo-molybdopterin cofactor biosynthetic process"/>
    <property type="evidence" value="ECO:0007669"/>
    <property type="project" value="UniProtKB-KW"/>
</dbReference>
<comment type="caution">
    <text evidence="8">Lacks conserved residue(s) required for the propagation of feature annotation.</text>
</comment>
<dbReference type="Pfam" id="PF12804">
    <property type="entry name" value="NTP_transf_3"/>
    <property type="match status" value="1"/>
</dbReference>
<dbReference type="PANTHER" id="PTHR19136:SF81">
    <property type="entry name" value="MOLYBDENUM COFACTOR GUANYLYLTRANSFERASE"/>
    <property type="match status" value="1"/>
</dbReference>
<feature type="binding site" evidence="8">
    <location>
        <position position="102"/>
    </location>
    <ligand>
        <name>Mg(2+)</name>
        <dbReference type="ChEBI" id="CHEBI:18420"/>
    </ligand>
</feature>
<comment type="domain">
    <text evidence="8">The N-terminal domain determines nucleotide recognition and specific binding, while the C-terminal domain determines the specific binding to the target protein.</text>
</comment>
<comment type="cofactor">
    <cofactor evidence="8">
        <name>Mg(2+)</name>
        <dbReference type="ChEBI" id="CHEBI:18420"/>
    </cofactor>
</comment>
<proteinExistence type="inferred from homology"/>
<dbReference type="InterPro" id="IPR013482">
    <property type="entry name" value="Molybde_CF_guanTrfase"/>
</dbReference>
<dbReference type="GO" id="GO:0061603">
    <property type="term" value="F:molybdenum cofactor guanylyltransferase activity"/>
    <property type="evidence" value="ECO:0007669"/>
    <property type="project" value="UniProtKB-EC"/>
</dbReference>
<dbReference type="EMBL" id="LGIQ01000005">
    <property type="protein sequence ID" value="KNB74113.1"/>
    <property type="molecule type" value="Genomic_DNA"/>
</dbReference>
<dbReference type="Gene3D" id="3.90.550.10">
    <property type="entry name" value="Spore Coat Polysaccharide Biosynthesis Protein SpsA, Chain A"/>
    <property type="match status" value="1"/>
</dbReference>
<keyword evidence="6 8" id="KW-0342">GTP-binding</keyword>
<feature type="binding site" evidence="8">
    <location>
        <position position="23"/>
    </location>
    <ligand>
        <name>GTP</name>
        <dbReference type="ChEBI" id="CHEBI:37565"/>
    </ligand>
</feature>
<dbReference type="PANTHER" id="PTHR19136">
    <property type="entry name" value="MOLYBDENUM COFACTOR GUANYLYLTRANSFERASE"/>
    <property type="match status" value="1"/>
</dbReference>
<keyword evidence="4 8" id="KW-0547">Nucleotide-binding</keyword>
<dbReference type="GO" id="GO:0005737">
    <property type="term" value="C:cytoplasm"/>
    <property type="evidence" value="ECO:0007669"/>
    <property type="project" value="UniProtKB-SubCell"/>
</dbReference>
<evidence type="ECO:0000256" key="3">
    <source>
        <dbReference type="ARBA" id="ARBA00022723"/>
    </source>
</evidence>
<evidence type="ECO:0000256" key="1">
    <source>
        <dbReference type="ARBA" id="ARBA00022490"/>
    </source>
</evidence>
<evidence type="ECO:0000256" key="4">
    <source>
        <dbReference type="ARBA" id="ARBA00022741"/>
    </source>
</evidence>
<dbReference type="Proteomes" id="UP000036834">
    <property type="component" value="Unassembled WGS sequence"/>
</dbReference>
<evidence type="ECO:0000313" key="10">
    <source>
        <dbReference type="EMBL" id="KNB74113.1"/>
    </source>
</evidence>
<accession>A0A0K9YZF1</accession>
<dbReference type="CDD" id="cd02503">
    <property type="entry name" value="MobA"/>
    <property type="match status" value="1"/>
</dbReference>
<feature type="binding site" evidence="8">
    <location>
        <position position="73"/>
    </location>
    <ligand>
        <name>GTP</name>
        <dbReference type="ChEBI" id="CHEBI:37565"/>
    </ligand>
</feature>
<keyword evidence="3 8" id="KW-0479">Metal-binding</keyword>
<protein>
    <recommendedName>
        <fullName evidence="8">Probable molybdenum cofactor guanylyltransferase</fullName>
        <shortName evidence="8">MoCo guanylyltransferase</shortName>
        <ecNumber evidence="8">2.7.7.77</ecNumber>
    </recommendedName>
    <alternativeName>
        <fullName evidence="8">GTP:molybdopterin guanylyltransferase</fullName>
    </alternativeName>
    <alternativeName>
        <fullName evidence="8">Mo-MPT guanylyltransferase</fullName>
    </alternativeName>
    <alternativeName>
        <fullName evidence="8">Molybdopterin guanylyltransferase</fullName>
    </alternativeName>
    <alternativeName>
        <fullName evidence="8">Molybdopterin-guanine dinucleotide synthase</fullName>
        <shortName evidence="8">MGD synthase</shortName>
    </alternativeName>
</protein>
<keyword evidence="5 8" id="KW-0460">Magnesium</keyword>
<dbReference type="AlphaFoldDB" id="A0A0K9YZF1"/>
<keyword evidence="2 8" id="KW-0808">Transferase</keyword>
<dbReference type="SUPFAM" id="SSF53448">
    <property type="entry name" value="Nucleotide-diphospho-sugar transferases"/>
    <property type="match status" value="1"/>
</dbReference>
<evidence type="ECO:0000256" key="5">
    <source>
        <dbReference type="ARBA" id="ARBA00022842"/>
    </source>
</evidence>
<comment type="similarity">
    <text evidence="8">Belongs to the MobA family.</text>
</comment>
<dbReference type="EC" id="2.7.7.77" evidence="8"/>
<comment type="catalytic activity">
    <reaction evidence="8">
        <text>Mo-molybdopterin + GTP + H(+) = Mo-molybdopterin guanine dinucleotide + diphosphate</text>
        <dbReference type="Rhea" id="RHEA:34243"/>
        <dbReference type="ChEBI" id="CHEBI:15378"/>
        <dbReference type="ChEBI" id="CHEBI:33019"/>
        <dbReference type="ChEBI" id="CHEBI:37565"/>
        <dbReference type="ChEBI" id="CHEBI:71302"/>
        <dbReference type="ChEBI" id="CHEBI:71310"/>
        <dbReference type="EC" id="2.7.7.77"/>
    </reaction>
</comment>
<comment type="function">
    <text evidence="8">Transfers a GMP moiety from GTP to Mo-molybdopterin (Mo-MPT) cofactor (Moco or molybdenum cofactor) to form Mo-molybdopterin guanine dinucleotide (Mo-MGD) cofactor.</text>
</comment>
<dbReference type="GO" id="GO:0005525">
    <property type="term" value="F:GTP binding"/>
    <property type="evidence" value="ECO:0007669"/>
    <property type="project" value="UniProtKB-UniRule"/>
</dbReference>
<reference evidence="11" key="1">
    <citation type="submission" date="2015-07" db="EMBL/GenBank/DDBJ databases">
        <title>Genome sequencing project for genomic taxonomy and phylogenomics of Bacillus-like bacteria.</title>
        <authorList>
            <person name="Liu B."/>
            <person name="Wang J."/>
            <person name="Zhu Y."/>
            <person name="Liu G."/>
            <person name="Chen Q."/>
            <person name="Chen Z."/>
            <person name="Lan J."/>
            <person name="Che J."/>
            <person name="Ge C."/>
            <person name="Shi H."/>
            <person name="Pan Z."/>
            <person name="Liu X."/>
        </authorList>
    </citation>
    <scope>NUCLEOTIDE SEQUENCE [LARGE SCALE GENOMIC DNA]</scope>
    <source>
        <strain evidence="11">DSM 9887</strain>
    </source>
</reference>
<evidence type="ECO:0000259" key="9">
    <source>
        <dbReference type="Pfam" id="PF12804"/>
    </source>
</evidence>
<organism evidence="10 11">
    <name type="scientific">Brevibacillus reuszeri</name>
    <dbReference type="NCBI Taxonomy" id="54915"/>
    <lineage>
        <taxon>Bacteria</taxon>
        <taxon>Bacillati</taxon>
        <taxon>Bacillota</taxon>
        <taxon>Bacilli</taxon>
        <taxon>Bacillales</taxon>
        <taxon>Paenibacillaceae</taxon>
        <taxon>Brevibacillus</taxon>
    </lineage>
</organism>
<evidence type="ECO:0000256" key="2">
    <source>
        <dbReference type="ARBA" id="ARBA00022679"/>
    </source>
</evidence>
<dbReference type="HAMAP" id="MF_00316">
    <property type="entry name" value="MobA"/>
    <property type="match status" value="1"/>
</dbReference>
<keyword evidence="7 8" id="KW-0501">Molybdenum cofactor biosynthesis</keyword>
<evidence type="ECO:0000313" key="11">
    <source>
        <dbReference type="Proteomes" id="UP000036834"/>
    </source>
</evidence>
<dbReference type="PATRIC" id="fig|54915.3.peg.6211"/>
<gene>
    <name evidence="8" type="primary">mobA</name>
    <name evidence="10" type="ORF">ADS79_04145</name>
</gene>
<feature type="binding site" evidence="8">
    <location>
        <position position="102"/>
    </location>
    <ligand>
        <name>GTP</name>
        <dbReference type="ChEBI" id="CHEBI:37565"/>
    </ligand>
</feature>
<dbReference type="GO" id="GO:0046872">
    <property type="term" value="F:metal ion binding"/>
    <property type="evidence" value="ECO:0007669"/>
    <property type="project" value="UniProtKB-KW"/>
</dbReference>
<evidence type="ECO:0000256" key="8">
    <source>
        <dbReference type="HAMAP-Rule" id="MF_00316"/>
    </source>
</evidence>
<dbReference type="OrthoDB" id="9788394at2"/>
<feature type="binding site" evidence="8">
    <location>
        <begin position="11"/>
        <end position="13"/>
    </location>
    <ligand>
        <name>GTP</name>
        <dbReference type="ChEBI" id="CHEBI:37565"/>
    </ligand>
</feature>
<dbReference type="STRING" id="54915.ADS79_04145"/>
<name>A0A0K9YZF1_9BACL</name>
<keyword evidence="1 8" id="KW-0963">Cytoplasm</keyword>
<feature type="domain" description="MobA-like NTP transferase" evidence="9">
    <location>
        <begin position="8"/>
        <end position="160"/>
    </location>
</feature>
<evidence type="ECO:0000256" key="7">
    <source>
        <dbReference type="ARBA" id="ARBA00023150"/>
    </source>
</evidence>